<proteinExistence type="inferred from homology"/>
<comment type="function">
    <text evidence="5">Involved in mitochondrial fission. Acts as an adapter protein required to form mitochondrial fission complexes. Formation of these complexes is required to promote constriction and fission of the mitochondrial compartment at a late step in mitochondrial division.</text>
</comment>
<dbReference type="InParanoid" id="A0A177CL86"/>
<dbReference type="InterPro" id="IPR020472">
    <property type="entry name" value="WD40_PAC1"/>
</dbReference>
<dbReference type="InterPro" id="IPR027417">
    <property type="entry name" value="P-loop_NTPase"/>
</dbReference>
<comment type="similarity">
    <text evidence="3">Belongs to the WD repeat MDV1/CAF4 family.</text>
</comment>
<organism evidence="8 9">
    <name type="scientific">Paraphaeosphaeria sporulosa</name>
    <dbReference type="NCBI Taxonomy" id="1460663"/>
    <lineage>
        <taxon>Eukaryota</taxon>
        <taxon>Fungi</taxon>
        <taxon>Dikarya</taxon>
        <taxon>Ascomycota</taxon>
        <taxon>Pezizomycotina</taxon>
        <taxon>Dothideomycetes</taxon>
        <taxon>Pleosporomycetidae</taxon>
        <taxon>Pleosporales</taxon>
        <taxon>Massarineae</taxon>
        <taxon>Didymosphaeriaceae</taxon>
        <taxon>Paraphaeosphaeria</taxon>
    </lineage>
</organism>
<dbReference type="Gene3D" id="3.40.50.300">
    <property type="entry name" value="P-loop containing nucleotide triphosphate hydrolases"/>
    <property type="match status" value="1"/>
</dbReference>
<dbReference type="PANTHER" id="PTHR22847:SF637">
    <property type="entry name" value="WD REPEAT DOMAIN 5B"/>
    <property type="match status" value="1"/>
</dbReference>
<dbReference type="GeneID" id="28764348"/>
<feature type="repeat" description="WD" evidence="6">
    <location>
        <begin position="870"/>
        <end position="911"/>
    </location>
</feature>
<dbReference type="GO" id="GO:1990234">
    <property type="term" value="C:transferase complex"/>
    <property type="evidence" value="ECO:0007669"/>
    <property type="project" value="UniProtKB-ARBA"/>
</dbReference>
<feature type="repeat" description="WD" evidence="6">
    <location>
        <begin position="965"/>
        <end position="992"/>
    </location>
</feature>
<dbReference type="GO" id="GO:0005634">
    <property type="term" value="C:nucleus"/>
    <property type="evidence" value="ECO:0007669"/>
    <property type="project" value="TreeGrafter"/>
</dbReference>
<keyword evidence="2" id="KW-0677">Repeat</keyword>
<dbReference type="InterPro" id="IPR019775">
    <property type="entry name" value="WD40_repeat_CS"/>
</dbReference>
<feature type="repeat" description="WD" evidence="6">
    <location>
        <begin position="1036"/>
        <end position="1077"/>
    </location>
</feature>
<evidence type="ECO:0000256" key="6">
    <source>
        <dbReference type="PROSITE-ProRule" id="PRU00221"/>
    </source>
</evidence>
<feature type="repeat" description="WD" evidence="6">
    <location>
        <begin position="828"/>
        <end position="869"/>
    </location>
</feature>
<dbReference type="PROSITE" id="PS50294">
    <property type="entry name" value="WD_REPEATS_REGION"/>
    <property type="match status" value="9"/>
</dbReference>
<dbReference type="FunFam" id="3.40.50.300:FF:001638">
    <property type="entry name" value="NACHT and WD40 domain protein"/>
    <property type="match status" value="1"/>
</dbReference>
<dbReference type="STRING" id="1460663.A0A177CL86"/>
<dbReference type="PANTHER" id="PTHR22847">
    <property type="entry name" value="WD40 REPEAT PROTEIN"/>
    <property type="match status" value="1"/>
</dbReference>
<dbReference type="Gene3D" id="2.130.10.10">
    <property type="entry name" value="YVTN repeat-like/Quinoprotein amine dehydrogenase"/>
    <property type="match status" value="5"/>
</dbReference>
<dbReference type="InterPro" id="IPR010730">
    <property type="entry name" value="HET"/>
</dbReference>
<evidence type="ECO:0000313" key="9">
    <source>
        <dbReference type="Proteomes" id="UP000077069"/>
    </source>
</evidence>
<dbReference type="Proteomes" id="UP000077069">
    <property type="component" value="Unassembled WGS sequence"/>
</dbReference>
<dbReference type="RefSeq" id="XP_018037912.1">
    <property type="nucleotide sequence ID" value="XM_018180862.1"/>
</dbReference>
<name>A0A177CL86_9PLEO</name>
<dbReference type="EMBL" id="KV441551">
    <property type="protein sequence ID" value="OAG07547.1"/>
    <property type="molecule type" value="Genomic_DNA"/>
</dbReference>
<feature type="repeat" description="WD" evidence="6">
    <location>
        <begin position="1120"/>
        <end position="1161"/>
    </location>
</feature>
<evidence type="ECO:0000256" key="5">
    <source>
        <dbReference type="ARBA" id="ARBA00043913"/>
    </source>
</evidence>
<accession>A0A177CL86</accession>
<dbReference type="PROSITE" id="PS50837">
    <property type="entry name" value="NACHT"/>
    <property type="match status" value="1"/>
</dbReference>
<dbReference type="InterPro" id="IPR036322">
    <property type="entry name" value="WD40_repeat_dom_sf"/>
</dbReference>
<feature type="repeat" description="WD" evidence="6">
    <location>
        <begin position="912"/>
        <end position="953"/>
    </location>
</feature>
<feature type="repeat" description="WD" evidence="6">
    <location>
        <begin position="1078"/>
        <end position="1119"/>
    </location>
</feature>
<dbReference type="Pfam" id="PF24883">
    <property type="entry name" value="NPHP3_N"/>
    <property type="match status" value="1"/>
</dbReference>
<keyword evidence="9" id="KW-1185">Reference proteome</keyword>
<reference evidence="8 9" key="1">
    <citation type="submission" date="2016-05" db="EMBL/GenBank/DDBJ databases">
        <title>Comparative analysis of secretome profiles of manganese(II)-oxidizing ascomycete fungi.</title>
        <authorList>
            <consortium name="DOE Joint Genome Institute"/>
            <person name="Zeiner C.A."/>
            <person name="Purvine S.O."/>
            <person name="Zink E.M."/>
            <person name="Wu S."/>
            <person name="Pasa-Tolic L."/>
            <person name="Chaput D.L."/>
            <person name="Haridas S."/>
            <person name="Grigoriev I.V."/>
            <person name="Santelli C.M."/>
            <person name="Hansel C.M."/>
        </authorList>
    </citation>
    <scope>NUCLEOTIDE SEQUENCE [LARGE SCALE GENOMIC DNA]</scope>
    <source>
        <strain evidence="8 9">AP3s5-JAC2a</strain>
    </source>
</reference>
<dbReference type="OrthoDB" id="538223at2759"/>
<protein>
    <recommendedName>
        <fullName evidence="4">Mitochondrial division protein 1</fullName>
    </recommendedName>
</protein>
<dbReference type="Pfam" id="PF00400">
    <property type="entry name" value="WD40"/>
    <property type="match status" value="9"/>
</dbReference>
<evidence type="ECO:0000256" key="4">
    <source>
        <dbReference type="ARBA" id="ARBA00039789"/>
    </source>
</evidence>
<evidence type="ECO:0000313" key="8">
    <source>
        <dbReference type="EMBL" id="OAG07547.1"/>
    </source>
</evidence>
<dbReference type="PROSITE" id="PS50082">
    <property type="entry name" value="WD_REPEATS_2"/>
    <property type="match status" value="10"/>
</dbReference>
<dbReference type="CDD" id="cd00200">
    <property type="entry name" value="WD40"/>
    <property type="match status" value="1"/>
</dbReference>
<feature type="domain" description="NACHT" evidence="7">
    <location>
        <begin position="297"/>
        <end position="442"/>
    </location>
</feature>
<evidence type="ECO:0000256" key="1">
    <source>
        <dbReference type="ARBA" id="ARBA00022574"/>
    </source>
</evidence>
<dbReference type="InterPro" id="IPR007111">
    <property type="entry name" value="NACHT_NTPase"/>
</dbReference>
<feature type="repeat" description="WD" evidence="6">
    <location>
        <begin position="1162"/>
        <end position="1203"/>
    </location>
</feature>
<keyword evidence="1 6" id="KW-0853">WD repeat</keyword>
<evidence type="ECO:0000256" key="3">
    <source>
        <dbReference type="ARBA" id="ARBA00038415"/>
    </source>
</evidence>
<sequence>MRLLRRSDTGEFSLSQFRDEAIPPYAILSHTWGPDTEEVTFEDLTNGTGKDKPSYEKIRFCGERAALDDLEYFWIDTCCINKANKAELSQAINSMFRWYGNATRCYVYLSDISSSPLSNTEEPKSPWPWESDFRKCRWFTRGWTLQELLAPSSVEFFSQEGERLGDRNSLRRLIHEITVVPESALEGAPLSQFSVNERLSWIEHRQTKLEEDRAYSLLGIFGVYVAAIYGEGTASAFQRLREEIGKLEQCMQDLHLTDPRDDKKRIEDTKGGLLEASYRWILENSDFQRWRDDEQSRLLWIKGDPGKGKTMLLCGIINELEKSIAKTDLLSYFFCQATDSRINNATAVLRGLLYQLVNQQPSLISHIRKKYDHAGKALFEDANAWVALSDFFTNMIRDPDLELACLVVDALDECVVDLPKLLDLVIHTSASSARVKWLVSSRNEMHIEQKLRCVDAKARLSLELKQNAEQVSRAIDVYIVDKLSRLDSLEDDSLRDRVRDILRRKANGTFLWVALVVQELEGPESWDPLQVVEEAPPGLHQLYDRMMNLIQQLKERNSEICRLLLSTACVTYRPLYLAEMGSLCGLSGQVSVLARNVRTIAAMCGSFLTVRDDQVYLIHQSAKDYLSDKMRDTVFPSQGRIHHNMFFRSLKLMSSALKRDMYGLIALGFPIDKVQVPVHDPLATMRYSCVHWVDHLCDWNSSSANHGIDSQGKDAIENFIRKKYLYWVEALSLCRSMSEGVLIMTKLEGLIQRRSDGLALLELVRDARRFIMYHKQAIQISPLQTYASALVFSPASSLIRRYFETEEPGWITIKPNIGDKWSACLQTLESHSDTVYSVAFSHETTILASASADSTVRIWDTSSGTCLQTLDGHSDWVNSVAFSHDSARVASASADSTVRIWDASSGACLQTLDGHSDWVNSVAFSHDSARVASASADSTVRIWDASSGKCLQTLEGHSDSVNSTLRGHIRSVTAVAWSPDSTRLASASFDTTTLEGHSDTVYSVAFSHDSTMLASASDDSTIRIWDASSDACVRTPESHSGIVTQVTFSHDSARLASASYDKTIRIWDASSGKCLQTLGGHSQLVFSVAFSHDSTRLASASVDSTARIWDASSGACLQTLKDHSDSVLSATFSHDSTRLASASLDRTIRIWDTSSGACMQTLDGHSDSVNSVAFSHDSARVASASSDKTVKIWDASSGECLQTLEGHSDSVDSVAFSHDSARVASASTDKTVKIWDASSGKCLQTLNIGKALHNISFDATASYLHTAIGTVTVDAPSDSNIISDKIESSDPQYQGVGLNSNGDWITYNSKNLVWLPSEHRPRCSAVSERTIGIGIGSGKVWVCKVELDAS</sequence>
<gene>
    <name evidence="8" type="ORF">CC84DRAFT_1186471</name>
</gene>
<feature type="repeat" description="WD" evidence="6">
    <location>
        <begin position="994"/>
        <end position="1035"/>
    </location>
</feature>
<feature type="repeat" description="WD" evidence="6">
    <location>
        <begin position="1204"/>
        <end position="1245"/>
    </location>
</feature>
<evidence type="ECO:0000259" key="7">
    <source>
        <dbReference type="PROSITE" id="PS50837"/>
    </source>
</evidence>
<dbReference type="Pfam" id="PF06985">
    <property type="entry name" value="HET"/>
    <property type="match status" value="1"/>
</dbReference>
<dbReference type="PROSITE" id="PS00678">
    <property type="entry name" value="WD_REPEATS_1"/>
    <property type="match status" value="9"/>
</dbReference>
<dbReference type="InterPro" id="IPR056884">
    <property type="entry name" value="NPHP3-like_N"/>
</dbReference>
<dbReference type="SMART" id="SM00320">
    <property type="entry name" value="WD40"/>
    <property type="match status" value="10"/>
</dbReference>
<dbReference type="InterPro" id="IPR001680">
    <property type="entry name" value="WD40_rpt"/>
</dbReference>
<dbReference type="PRINTS" id="PR00320">
    <property type="entry name" value="GPROTEINBRPT"/>
</dbReference>
<dbReference type="InterPro" id="IPR015943">
    <property type="entry name" value="WD40/YVTN_repeat-like_dom_sf"/>
</dbReference>
<dbReference type="SUPFAM" id="SSF50978">
    <property type="entry name" value="WD40 repeat-like"/>
    <property type="match status" value="2"/>
</dbReference>
<evidence type="ECO:0000256" key="2">
    <source>
        <dbReference type="ARBA" id="ARBA00022737"/>
    </source>
</evidence>